<name>A0A0F9DEQ4_9ZZZZ</name>
<proteinExistence type="predicted"/>
<sequence length="22" mass="2300">TVLPADKVALAATKAKFEALLE</sequence>
<organism evidence="1">
    <name type="scientific">marine sediment metagenome</name>
    <dbReference type="NCBI Taxonomy" id="412755"/>
    <lineage>
        <taxon>unclassified sequences</taxon>
        <taxon>metagenomes</taxon>
        <taxon>ecological metagenomes</taxon>
    </lineage>
</organism>
<accession>A0A0F9DEQ4</accession>
<feature type="non-terminal residue" evidence="1">
    <location>
        <position position="1"/>
    </location>
</feature>
<gene>
    <name evidence="1" type="ORF">LCGC14_2207380</name>
</gene>
<protein>
    <submittedName>
        <fullName evidence="1">Uncharacterized protein</fullName>
    </submittedName>
</protein>
<dbReference type="EMBL" id="LAZR01029219">
    <property type="protein sequence ID" value="KKL60238.1"/>
    <property type="molecule type" value="Genomic_DNA"/>
</dbReference>
<dbReference type="AlphaFoldDB" id="A0A0F9DEQ4"/>
<evidence type="ECO:0000313" key="1">
    <source>
        <dbReference type="EMBL" id="KKL60238.1"/>
    </source>
</evidence>
<comment type="caution">
    <text evidence="1">The sequence shown here is derived from an EMBL/GenBank/DDBJ whole genome shotgun (WGS) entry which is preliminary data.</text>
</comment>
<reference evidence="1" key="1">
    <citation type="journal article" date="2015" name="Nature">
        <title>Complex archaea that bridge the gap between prokaryotes and eukaryotes.</title>
        <authorList>
            <person name="Spang A."/>
            <person name="Saw J.H."/>
            <person name="Jorgensen S.L."/>
            <person name="Zaremba-Niedzwiedzka K."/>
            <person name="Martijn J."/>
            <person name="Lind A.E."/>
            <person name="van Eijk R."/>
            <person name="Schleper C."/>
            <person name="Guy L."/>
            <person name="Ettema T.J."/>
        </authorList>
    </citation>
    <scope>NUCLEOTIDE SEQUENCE</scope>
</reference>